<feature type="domain" description="PLD phosphodiesterase" evidence="12">
    <location>
        <begin position="450"/>
        <end position="477"/>
    </location>
</feature>
<dbReference type="Pfam" id="PF13396">
    <property type="entry name" value="PLDc_N"/>
    <property type="match status" value="1"/>
</dbReference>
<comment type="caution">
    <text evidence="13">The sequence shown here is derived from an EMBL/GenBank/DDBJ whole genome shotgun (WGS) entry which is preliminary data.</text>
</comment>
<evidence type="ECO:0000256" key="4">
    <source>
        <dbReference type="ARBA" id="ARBA00018392"/>
    </source>
</evidence>
<evidence type="ECO:0000313" key="13">
    <source>
        <dbReference type="EMBL" id="MET3755634.1"/>
    </source>
</evidence>
<dbReference type="CDD" id="cd09157">
    <property type="entry name" value="PLDc_CLS_unchar2_1"/>
    <property type="match status" value="1"/>
</dbReference>
<evidence type="ECO:0000256" key="5">
    <source>
        <dbReference type="ARBA" id="ARBA00022475"/>
    </source>
</evidence>
<dbReference type="InterPro" id="IPR001736">
    <property type="entry name" value="PLipase_D/transphosphatidylase"/>
</dbReference>
<name>A0ABV2MGR1_9HYPH</name>
<dbReference type="Gene3D" id="3.30.870.10">
    <property type="entry name" value="Endonuclease Chain A"/>
    <property type="match status" value="2"/>
</dbReference>
<dbReference type="SMART" id="SM00155">
    <property type="entry name" value="PLDc"/>
    <property type="match status" value="2"/>
</dbReference>
<evidence type="ECO:0000256" key="1">
    <source>
        <dbReference type="ARBA" id="ARBA00003145"/>
    </source>
</evidence>
<sequence length="537" mass="59086">MIVILISSGSIALHRDCSPVDPARLTDCGEKIPVMGEQLNAAVSRLYWRAMFYLLSTYWPHILFVVSIAMGAAAAIHAAMTKEEVRAAIGWVGVIILSPIVGALLYAIAGINRIRRKSLSIRRDALLLAPGIDELERFDAEAETVISQFGRRFAALQTLGDRVTRNPLTSGNAIDMLETGDEAYAAMRSAIDEASRSILLETYIFDRDAIGLRIADALIAAVKRGVAVRVLIDAVGARYSVPSILGYLKEGGVTVAVFNGNVIIGLRLPYANLRTHRKILIVDGRIALTGGMNIRAGFSEQETGESFAHDTHFSVTGPVVADLFDLAAEDWRFTTAELLNGEAWRIEPPQRNPGDPILMRVVASGPDRSVETNHKMLMGAFSVARQSIRIMSPYFLPDRELISALVTAARRGVEVDIIVPDVNNLMLVDRAMTAQFDQILKNYCRIWRSTGSFSHSKLLTIDGTWSYVGSSNLDPRSLRLNFEVDLEVLNEGFAAEIDEHIDETLKSATLVTLEGLRARPFPVRLLEKVLWLGSPYL</sequence>
<reference evidence="13 14" key="1">
    <citation type="submission" date="2024-06" db="EMBL/GenBank/DDBJ databases">
        <title>Genomic Encyclopedia of Type Strains, Phase IV (KMG-IV): sequencing the most valuable type-strain genomes for metagenomic binning, comparative biology and taxonomic classification.</title>
        <authorList>
            <person name="Goeker M."/>
        </authorList>
    </citation>
    <scope>NUCLEOTIDE SEQUENCE [LARGE SCALE GENOMIC DNA]</scope>
    <source>
        <strain evidence="13 14">DSM 29288</strain>
    </source>
</reference>
<dbReference type="Pfam" id="PF13091">
    <property type="entry name" value="PLDc_2"/>
    <property type="match status" value="2"/>
</dbReference>
<feature type="domain" description="PLD phosphodiesterase" evidence="12">
    <location>
        <begin position="271"/>
        <end position="298"/>
    </location>
</feature>
<dbReference type="CDD" id="cd09163">
    <property type="entry name" value="PLDc_CLS_unchar2_2"/>
    <property type="match status" value="1"/>
</dbReference>
<keyword evidence="14" id="KW-1185">Reference proteome</keyword>
<evidence type="ECO:0000256" key="7">
    <source>
        <dbReference type="ARBA" id="ARBA00022692"/>
    </source>
</evidence>
<dbReference type="InterPro" id="IPR027379">
    <property type="entry name" value="CLS_N"/>
</dbReference>
<accession>A0ABV2MGR1</accession>
<keyword evidence="7 11" id="KW-0812">Transmembrane</keyword>
<evidence type="ECO:0000256" key="3">
    <source>
        <dbReference type="ARBA" id="ARBA00004651"/>
    </source>
</evidence>
<gene>
    <name evidence="13" type="ORF">ABID08_003005</name>
</gene>
<dbReference type="PANTHER" id="PTHR21248">
    <property type="entry name" value="CARDIOLIPIN SYNTHASE"/>
    <property type="match status" value="1"/>
</dbReference>
<comment type="function">
    <text evidence="1">Could be a virulence factor.</text>
</comment>
<evidence type="ECO:0000256" key="9">
    <source>
        <dbReference type="ARBA" id="ARBA00023136"/>
    </source>
</evidence>
<feature type="transmembrane region" description="Helical" evidence="11">
    <location>
        <begin position="88"/>
        <end position="109"/>
    </location>
</feature>
<keyword evidence="5" id="KW-1003">Cell membrane</keyword>
<evidence type="ECO:0000256" key="6">
    <source>
        <dbReference type="ARBA" id="ARBA00022525"/>
    </source>
</evidence>
<comment type="subcellular location">
    <subcellularLocation>
        <location evidence="3">Cell membrane</location>
        <topology evidence="3">Multi-pass membrane protein</topology>
    </subcellularLocation>
    <subcellularLocation>
        <location evidence="2">Secreted</location>
    </subcellularLocation>
</comment>
<dbReference type="GO" id="GO:0016740">
    <property type="term" value="F:transferase activity"/>
    <property type="evidence" value="ECO:0007669"/>
    <property type="project" value="UniProtKB-KW"/>
</dbReference>
<feature type="transmembrane region" description="Helical" evidence="11">
    <location>
        <begin position="52"/>
        <end position="76"/>
    </location>
</feature>
<protein>
    <recommendedName>
        <fullName evidence="4">Phospholipase D</fullName>
    </recommendedName>
    <alternativeName>
        <fullName evidence="10">Choline phosphatase</fullName>
    </alternativeName>
</protein>
<evidence type="ECO:0000256" key="10">
    <source>
        <dbReference type="ARBA" id="ARBA00029594"/>
    </source>
</evidence>
<proteinExistence type="predicted"/>
<dbReference type="EMBL" id="JBEPMY010000007">
    <property type="protein sequence ID" value="MET3755634.1"/>
    <property type="molecule type" value="Genomic_DNA"/>
</dbReference>
<evidence type="ECO:0000256" key="2">
    <source>
        <dbReference type="ARBA" id="ARBA00004613"/>
    </source>
</evidence>
<keyword evidence="8 11" id="KW-1133">Transmembrane helix</keyword>
<keyword evidence="6" id="KW-0964">Secreted</keyword>
<dbReference type="Proteomes" id="UP001549077">
    <property type="component" value="Unassembled WGS sequence"/>
</dbReference>
<organism evidence="13 14">
    <name type="scientific">Rhizobium binae</name>
    <dbReference type="NCBI Taxonomy" id="1138190"/>
    <lineage>
        <taxon>Bacteria</taxon>
        <taxon>Pseudomonadati</taxon>
        <taxon>Pseudomonadota</taxon>
        <taxon>Alphaproteobacteria</taxon>
        <taxon>Hyphomicrobiales</taxon>
        <taxon>Rhizobiaceae</taxon>
        <taxon>Rhizobium/Agrobacterium group</taxon>
        <taxon>Rhizobium</taxon>
    </lineage>
</organism>
<dbReference type="InterPro" id="IPR025202">
    <property type="entry name" value="PLD-like_dom"/>
</dbReference>
<dbReference type="PROSITE" id="PS50035">
    <property type="entry name" value="PLD"/>
    <property type="match status" value="2"/>
</dbReference>
<dbReference type="SUPFAM" id="SSF56024">
    <property type="entry name" value="Phospholipase D/nuclease"/>
    <property type="match status" value="2"/>
</dbReference>
<evidence type="ECO:0000256" key="8">
    <source>
        <dbReference type="ARBA" id="ARBA00022989"/>
    </source>
</evidence>
<keyword evidence="13" id="KW-0808">Transferase</keyword>
<keyword evidence="9 11" id="KW-0472">Membrane</keyword>
<evidence type="ECO:0000256" key="11">
    <source>
        <dbReference type="SAM" id="Phobius"/>
    </source>
</evidence>
<dbReference type="PANTHER" id="PTHR21248:SF22">
    <property type="entry name" value="PHOSPHOLIPASE D"/>
    <property type="match status" value="1"/>
</dbReference>
<evidence type="ECO:0000313" key="14">
    <source>
        <dbReference type="Proteomes" id="UP001549077"/>
    </source>
</evidence>
<evidence type="ECO:0000259" key="12">
    <source>
        <dbReference type="PROSITE" id="PS50035"/>
    </source>
</evidence>